<dbReference type="GO" id="GO:0005576">
    <property type="term" value="C:extracellular region"/>
    <property type="evidence" value="ECO:0007669"/>
    <property type="project" value="InterPro"/>
</dbReference>
<sequence length="232" mass="26707">MIHSLVLALCMAMVSGAPGFQYIPKDPEPCCFPEEWEADFSENSVLQQKVSRAHPMMFVQEGHIWYDSPNNRVAQQVYQMLRQPKIVQEIIILVDYNKQMKYIILPEKEKCFEQATQAKKLPRCLNETDYTFLKSLTIGQELKVNLWEMRIVNKQMQLTDDLLVTENCVPVGDSFYGEVNTERAGIETMGAIVISNVTLGIHDTKIFDIPSYCKSDMLQTDEDMTFAFLRAF</sequence>
<dbReference type="Pfam" id="PF00811">
    <property type="entry name" value="Ependymin"/>
    <property type="match status" value="1"/>
</dbReference>
<dbReference type="GO" id="GO:0005509">
    <property type="term" value="F:calcium ion binding"/>
    <property type="evidence" value="ECO:0007669"/>
    <property type="project" value="InterPro"/>
</dbReference>
<reference evidence="1" key="1">
    <citation type="submission" date="2022-03" db="EMBL/GenBank/DDBJ databases">
        <authorList>
            <person name="Martin C."/>
        </authorList>
    </citation>
    <scope>NUCLEOTIDE SEQUENCE</scope>
</reference>
<comment type="caution">
    <text evidence="1">The sequence shown here is derived from an EMBL/GenBank/DDBJ whole genome shotgun (WGS) entry which is preliminary data.</text>
</comment>
<dbReference type="Proteomes" id="UP000749559">
    <property type="component" value="Unassembled WGS sequence"/>
</dbReference>
<dbReference type="EMBL" id="CAIIXF020000008">
    <property type="protein sequence ID" value="CAH1791679.1"/>
    <property type="molecule type" value="Genomic_DNA"/>
</dbReference>
<evidence type="ECO:0000313" key="1">
    <source>
        <dbReference type="EMBL" id="CAH1791679.1"/>
    </source>
</evidence>
<dbReference type="GO" id="GO:0005764">
    <property type="term" value="C:lysosome"/>
    <property type="evidence" value="ECO:0007669"/>
    <property type="project" value="TreeGrafter"/>
</dbReference>
<dbReference type="AlphaFoldDB" id="A0A8J1XXE2"/>
<organism evidence="1 2">
    <name type="scientific">Owenia fusiformis</name>
    <name type="common">Polychaete worm</name>
    <dbReference type="NCBI Taxonomy" id="6347"/>
    <lineage>
        <taxon>Eukaryota</taxon>
        <taxon>Metazoa</taxon>
        <taxon>Spiralia</taxon>
        <taxon>Lophotrochozoa</taxon>
        <taxon>Annelida</taxon>
        <taxon>Polychaeta</taxon>
        <taxon>Sedentaria</taxon>
        <taxon>Canalipalpata</taxon>
        <taxon>Sabellida</taxon>
        <taxon>Oweniida</taxon>
        <taxon>Oweniidae</taxon>
        <taxon>Owenia</taxon>
    </lineage>
</organism>
<dbReference type="InterPro" id="IPR001299">
    <property type="entry name" value="Ependymin"/>
</dbReference>
<dbReference type="OrthoDB" id="10001248at2759"/>
<protein>
    <submittedName>
        <fullName evidence="1">Uncharacterized protein</fullName>
    </submittedName>
</protein>
<evidence type="ECO:0000313" key="2">
    <source>
        <dbReference type="Proteomes" id="UP000749559"/>
    </source>
</evidence>
<keyword evidence="2" id="KW-1185">Reference proteome</keyword>
<dbReference type="PANTHER" id="PTHR10697">
    <property type="entry name" value="MAMMALIAN EPENDYMIN-RELATED PROTEIN 1"/>
    <property type="match status" value="1"/>
</dbReference>
<accession>A0A8J1XXE2</accession>
<proteinExistence type="predicted"/>
<dbReference type="PANTHER" id="PTHR10697:SF1">
    <property type="entry name" value="MAMMALIAN EPENDYMIN-RELATED PROTEIN 1"/>
    <property type="match status" value="1"/>
</dbReference>
<dbReference type="GO" id="GO:0007160">
    <property type="term" value="P:cell-matrix adhesion"/>
    <property type="evidence" value="ECO:0007669"/>
    <property type="project" value="InterPro"/>
</dbReference>
<gene>
    <name evidence="1" type="ORF">OFUS_LOCUS16736</name>
</gene>
<name>A0A8J1XXE2_OWEFU</name>